<keyword evidence="2 5" id="KW-0689">Ribosomal protein</keyword>
<evidence type="ECO:0000256" key="2">
    <source>
        <dbReference type="ARBA" id="ARBA00022980"/>
    </source>
</evidence>
<name>A0AAW2ZE04_9EUKA</name>
<dbReference type="GO" id="GO:0003723">
    <property type="term" value="F:RNA binding"/>
    <property type="evidence" value="ECO:0007669"/>
    <property type="project" value="InterPro"/>
</dbReference>
<evidence type="ECO:0000259" key="4">
    <source>
        <dbReference type="Pfam" id="PF01929"/>
    </source>
</evidence>
<sequence>MPSIYKLFIEIGRTVTFKAGPLKGKLGVISDIIDVHRVMVQGLDFEVRQAHLTDLELQRPVVNIKRNDSREDILAAVKSQDIVAAFEKTPAHKRAVRSTRRAALTDFDRFVARRLRKQRVNLIRAEYKGLAETLKAPEVAAKKEAEKKARIAKYNTKQSYKNLTKKILKKSKARKGAEAYLQKKKEEAKAAKAN</sequence>
<proteinExistence type="inferred from homology"/>
<dbReference type="SUPFAM" id="SSF50104">
    <property type="entry name" value="Translation proteins SH3-like domain"/>
    <property type="match status" value="1"/>
</dbReference>
<evidence type="ECO:0000313" key="6">
    <source>
        <dbReference type="Proteomes" id="UP001431209"/>
    </source>
</evidence>
<evidence type="ECO:0000256" key="1">
    <source>
        <dbReference type="ARBA" id="ARBA00006592"/>
    </source>
</evidence>
<protein>
    <submittedName>
        <fullName evidence="5">Ribosomal protein L14</fullName>
    </submittedName>
</protein>
<evidence type="ECO:0000256" key="3">
    <source>
        <dbReference type="ARBA" id="ARBA00023274"/>
    </source>
</evidence>
<dbReference type="InterPro" id="IPR014722">
    <property type="entry name" value="Rib_uL2_dom2"/>
</dbReference>
<dbReference type="GO" id="GO:0042273">
    <property type="term" value="P:ribosomal large subunit biogenesis"/>
    <property type="evidence" value="ECO:0007669"/>
    <property type="project" value="TreeGrafter"/>
</dbReference>
<dbReference type="CDD" id="cd23702">
    <property type="entry name" value="eL14"/>
    <property type="match status" value="1"/>
</dbReference>
<reference evidence="5 6" key="1">
    <citation type="submission" date="2024-03" db="EMBL/GenBank/DDBJ databases">
        <title>The Acrasis kona genome and developmental transcriptomes reveal deep origins of eukaryotic multicellular pathways.</title>
        <authorList>
            <person name="Sheikh S."/>
            <person name="Fu C.-J."/>
            <person name="Brown M.W."/>
            <person name="Baldauf S.L."/>
        </authorList>
    </citation>
    <scope>NUCLEOTIDE SEQUENCE [LARGE SCALE GENOMIC DNA]</scope>
    <source>
        <strain evidence="5 6">ATCC MYA-3509</strain>
    </source>
</reference>
<dbReference type="InterPro" id="IPR039660">
    <property type="entry name" value="Ribosomal_eL14"/>
</dbReference>
<dbReference type="InterPro" id="IPR008991">
    <property type="entry name" value="Translation_prot_SH3-like_sf"/>
</dbReference>
<dbReference type="Gene3D" id="2.30.30.30">
    <property type="match status" value="1"/>
</dbReference>
<comment type="caution">
    <text evidence="5">The sequence shown here is derived from an EMBL/GenBank/DDBJ whole genome shotgun (WGS) entry which is preliminary data.</text>
</comment>
<dbReference type="Proteomes" id="UP001431209">
    <property type="component" value="Unassembled WGS sequence"/>
</dbReference>
<comment type="similarity">
    <text evidence="1">Belongs to the eukaryotic ribosomal protein eL14 family.</text>
</comment>
<keyword evidence="6" id="KW-1185">Reference proteome</keyword>
<dbReference type="GO" id="GO:0003735">
    <property type="term" value="F:structural constituent of ribosome"/>
    <property type="evidence" value="ECO:0007669"/>
    <property type="project" value="InterPro"/>
</dbReference>
<dbReference type="AlphaFoldDB" id="A0AAW2ZE04"/>
<feature type="domain" description="Large ribosomal subunit protein eL14" evidence="4">
    <location>
        <begin position="49"/>
        <end position="119"/>
    </location>
</feature>
<dbReference type="PANTHER" id="PTHR11127:SF2">
    <property type="entry name" value="LARGE RIBOSOMAL SUBUNIT PROTEIN EL14"/>
    <property type="match status" value="1"/>
</dbReference>
<keyword evidence="3" id="KW-0687">Ribonucleoprotein</keyword>
<dbReference type="Pfam" id="PF01929">
    <property type="entry name" value="Ribosomal_L14e"/>
    <property type="match status" value="1"/>
</dbReference>
<dbReference type="PANTHER" id="PTHR11127">
    <property type="entry name" value="60S RIBOSOMAL PROTEIN L14"/>
    <property type="match status" value="1"/>
</dbReference>
<dbReference type="GO" id="GO:0022625">
    <property type="term" value="C:cytosolic large ribosomal subunit"/>
    <property type="evidence" value="ECO:0007669"/>
    <property type="project" value="TreeGrafter"/>
</dbReference>
<dbReference type="GO" id="GO:0006412">
    <property type="term" value="P:translation"/>
    <property type="evidence" value="ECO:0007669"/>
    <property type="project" value="InterPro"/>
</dbReference>
<evidence type="ECO:0000313" key="5">
    <source>
        <dbReference type="EMBL" id="KAL0487579.1"/>
    </source>
</evidence>
<organism evidence="5 6">
    <name type="scientific">Acrasis kona</name>
    <dbReference type="NCBI Taxonomy" id="1008807"/>
    <lineage>
        <taxon>Eukaryota</taxon>
        <taxon>Discoba</taxon>
        <taxon>Heterolobosea</taxon>
        <taxon>Tetramitia</taxon>
        <taxon>Eutetramitia</taxon>
        <taxon>Acrasidae</taxon>
        <taxon>Acrasis</taxon>
    </lineage>
</organism>
<accession>A0AAW2ZE04</accession>
<dbReference type="InterPro" id="IPR002784">
    <property type="entry name" value="Ribosomal_eL14_dom"/>
</dbReference>
<gene>
    <name evidence="5" type="ORF">AKO1_000336</name>
</gene>
<dbReference type="EMBL" id="JAOPGA020001351">
    <property type="protein sequence ID" value="KAL0487579.1"/>
    <property type="molecule type" value="Genomic_DNA"/>
</dbReference>
<dbReference type="Gene3D" id="6.10.250.2270">
    <property type="match status" value="1"/>
</dbReference>